<dbReference type="AlphaFoldDB" id="A0A6A5XVR9"/>
<dbReference type="PANTHER" id="PTHR35391:SF7">
    <property type="entry name" value="C2H2-TYPE DOMAIN-CONTAINING PROTEIN"/>
    <property type="match status" value="1"/>
</dbReference>
<evidence type="ECO:0008006" key="5">
    <source>
        <dbReference type="Google" id="ProtNLM"/>
    </source>
</evidence>
<organism evidence="3 4">
    <name type="scientific">Aaosphaeria arxii CBS 175.79</name>
    <dbReference type="NCBI Taxonomy" id="1450172"/>
    <lineage>
        <taxon>Eukaryota</taxon>
        <taxon>Fungi</taxon>
        <taxon>Dikarya</taxon>
        <taxon>Ascomycota</taxon>
        <taxon>Pezizomycotina</taxon>
        <taxon>Dothideomycetes</taxon>
        <taxon>Pleosporomycetidae</taxon>
        <taxon>Pleosporales</taxon>
        <taxon>Pleosporales incertae sedis</taxon>
        <taxon>Aaosphaeria</taxon>
    </lineage>
</organism>
<keyword evidence="4" id="KW-1185">Reference proteome</keyword>
<evidence type="ECO:0000313" key="4">
    <source>
        <dbReference type="Proteomes" id="UP000799778"/>
    </source>
</evidence>
<protein>
    <recommendedName>
        <fullName evidence="5">C2H2-type domain-containing protein</fullName>
    </recommendedName>
</protein>
<sequence>MRKCPIQWTAEGRKHYQQDLEPYVCLSEACYMARPSFAFSDEWFSHMKSNHSEAWSSKIHSRPLWTCNAMTEEGDLVHENDTVYAFSTKTELMIHFKRHHPQLLPKPNQSNDSNNEGDISQPGMQHHWSRSARAVSSCPLCSFREELKNEPDDETIITSKTMGSHIADHLHHLMMVTLQIMKAMEPMSKDAPDLASGPSSDLSEPCSELEDDEIRDRRDDRLERLLLELRETYQVQLTVLKSLYPRWTDKDLLWVIDDAKGDLEASKQRLSITEADRNEAENANQSGGQALSIHNLYMFELDDGNDQSLPQSPRDRTVSEEGDNSEKDRDRDLVFKFKETTLANTYLNHE</sequence>
<feature type="compositionally biased region" description="Basic and acidic residues" evidence="2">
    <location>
        <begin position="313"/>
        <end position="331"/>
    </location>
</feature>
<evidence type="ECO:0000313" key="3">
    <source>
        <dbReference type="EMBL" id="KAF2016811.1"/>
    </source>
</evidence>
<keyword evidence="1" id="KW-0175">Coiled coil</keyword>
<dbReference type="EMBL" id="ML978068">
    <property type="protein sequence ID" value="KAF2016811.1"/>
    <property type="molecule type" value="Genomic_DNA"/>
</dbReference>
<evidence type="ECO:0000256" key="1">
    <source>
        <dbReference type="SAM" id="Coils"/>
    </source>
</evidence>
<feature type="region of interest" description="Disordered" evidence="2">
    <location>
        <begin position="188"/>
        <end position="212"/>
    </location>
</feature>
<proteinExistence type="predicted"/>
<name>A0A6A5XVR9_9PLEO</name>
<dbReference type="GeneID" id="54289171"/>
<reference evidence="3" key="1">
    <citation type="journal article" date="2020" name="Stud. Mycol.">
        <title>101 Dothideomycetes genomes: a test case for predicting lifestyles and emergence of pathogens.</title>
        <authorList>
            <person name="Haridas S."/>
            <person name="Albert R."/>
            <person name="Binder M."/>
            <person name="Bloem J."/>
            <person name="Labutti K."/>
            <person name="Salamov A."/>
            <person name="Andreopoulos B."/>
            <person name="Baker S."/>
            <person name="Barry K."/>
            <person name="Bills G."/>
            <person name="Bluhm B."/>
            <person name="Cannon C."/>
            <person name="Castanera R."/>
            <person name="Culley D."/>
            <person name="Daum C."/>
            <person name="Ezra D."/>
            <person name="Gonzalez J."/>
            <person name="Henrissat B."/>
            <person name="Kuo A."/>
            <person name="Liang C."/>
            <person name="Lipzen A."/>
            <person name="Lutzoni F."/>
            <person name="Magnuson J."/>
            <person name="Mondo S."/>
            <person name="Nolan M."/>
            <person name="Ohm R."/>
            <person name="Pangilinan J."/>
            <person name="Park H.-J."/>
            <person name="Ramirez L."/>
            <person name="Alfaro M."/>
            <person name="Sun H."/>
            <person name="Tritt A."/>
            <person name="Yoshinaga Y."/>
            <person name="Zwiers L.-H."/>
            <person name="Turgeon B."/>
            <person name="Goodwin S."/>
            <person name="Spatafora J."/>
            <person name="Crous P."/>
            <person name="Grigoriev I."/>
        </authorList>
    </citation>
    <scope>NUCLEOTIDE SEQUENCE</scope>
    <source>
        <strain evidence="3">CBS 175.79</strain>
    </source>
</reference>
<feature type="compositionally biased region" description="Polar residues" evidence="2">
    <location>
        <begin position="107"/>
        <end position="118"/>
    </location>
</feature>
<feature type="coiled-coil region" evidence="1">
    <location>
        <begin position="256"/>
        <end position="283"/>
    </location>
</feature>
<accession>A0A6A5XVR9</accession>
<dbReference type="PANTHER" id="PTHR35391">
    <property type="entry name" value="C2H2-TYPE DOMAIN-CONTAINING PROTEIN-RELATED"/>
    <property type="match status" value="1"/>
</dbReference>
<dbReference type="Proteomes" id="UP000799778">
    <property type="component" value="Unassembled WGS sequence"/>
</dbReference>
<gene>
    <name evidence="3" type="ORF">BU24DRAFT_459937</name>
</gene>
<evidence type="ECO:0000256" key="2">
    <source>
        <dbReference type="SAM" id="MobiDB-lite"/>
    </source>
</evidence>
<dbReference type="OrthoDB" id="163438at2759"/>
<dbReference type="RefSeq" id="XP_033385150.1">
    <property type="nucleotide sequence ID" value="XM_033531774.1"/>
</dbReference>
<feature type="region of interest" description="Disordered" evidence="2">
    <location>
        <begin position="302"/>
        <end position="331"/>
    </location>
</feature>
<feature type="region of interest" description="Disordered" evidence="2">
    <location>
        <begin position="102"/>
        <end position="128"/>
    </location>
</feature>